<evidence type="ECO:0000313" key="2">
    <source>
        <dbReference type="EMBL" id="KAL0455947.1"/>
    </source>
</evidence>
<feature type="region of interest" description="Disordered" evidence="1">
    <location>
        <begin position="171"/>
        <end position="201"/>
    </location>
</feature>
<evidence type="ECO:0008006" key="3">
    <source>
        <dbReference type="Google" id="ProtNLM"/>
    </source>
</evidence>
<dbReference type="EMBL" id="JACGWN010000003">
    <property type="protein sequence ID" value="KAL0455947.1"/>
    <property type="molecule type" value="Genomic_DNA"/>
</dbReference>
<gene>
    <name evidence="2" type="ORF">Slati_0933900</name>
</gene>
<dbReference type="PANTHER" id="PTHR48258">
    <property type="entry name" value="DUF4218 DOMAIN-CONTAINING PROTEIN-RELATED"/>
    <property type="match status" value="1"/>
</dbReference>
<reference evidence="2" key="1">
    <citation type="submission" date="2020-06" db="EMBL/GenBank/DDBJ databases">
        <authorList>
            <person name="Li T."/>
            <person name="Hu X."/>
            <person name="Zhang T."/>
            <person name="Song X."/>
            <person name="Zhang H."/>
            <person name="Dai N."/>
            <person name="Sheng W."/>
            <person name="Hou X."/>
            <person name="Wei L."/>
        </authorList>
    </citation>
    <scope>NUCLEOTIDE SEQUENCE</scope>
    <source>
        <strain evidence="2">KEN1</strain>
        <tissue evidence="2">Leaf</tissue>
    </source>
</reference>
<feature type="compositionally biased region" description="Acidic residues" evidence="1">
    <location>
        <begin position="178"/>
        <end position="201"/>
    </location>
</feature>
<comment type="caution">
    <text evidence="2">The sequence shown here is derived from an EMBL/GenBank/DDBJ whole genome shotgun (WGS) entry which is preliminary data.</text>
</comment>
<accession>A0AAW2XPH0</accession>
<sequence length="201" mass="23734">MRIYFKLCRANGASKKRWLSGSEHHIIETYILCNFEVVTLSFLNELYEHHHLEDPNIDVATKFKDWFKRSVKSELNYTDNELLKLHYCGPILEVTTFPCYFVNGYNFRTGHHSIGKSTMNHGMCVKSLLYTDTDNNFYAILKEIIQLDYSLIPNMHIILFKCYWVDPVRGTSRSTNGESDDEYDEDSFDEDYETEEENNYD</sequence>
<proteinExistence type="predicted"/>
<reference evidence="2" key="2">
    <citation type="journal article" date="2024" name="Plant">
        <title>Genomic evolution and insights into agronomic trait innovations of Sesamum species.</title>
        <authorList>
            <person name="Miao H."/>
            <person name="Wang L."/>
            <person name="Qu L."/>
            <person name="Liu H."/>
            <person name="Sun Y."/>
            <person name="Le M."/>
            <person name="Wang Q."/>
            <person name="Wei S."/>
            <person name="Zheng Y."/>
            <person name="Lin W."/>
            <person name="Duan Y."/>
            <person name="Cao H."/>
            <person name="Xiong S."/>
            <person name="Wang X."/>
            <person name="Wei L."/>
            <person name="Li C."/>
            <person name="Ma Q."/>
            <person name="Ju M."/>
            <person name="Zhao R."/>
            <person name="Li G."/>
            <person name="Mu C."/>
            <person name="Tian Q."/>
            <person name="Mei H."/>
            <person name="Zhang T."/>
            <person name="Gao T."/>
            <person name="Zhang H."/>
        </authorList>
    </citation>
    <scope>NUCLEOTIDE SEQUENCE</scope>
    <source>
        <strain evidence="2">KEN1</strain>
    </source>
</reference>
<protein>
    <recommendedName>
        <fullName evidence="3">DUF4216 domain-containing protein</fullName>
    </recommendedName>
</protein>
<dbReference type="PANTHER" id="PTHR48258:SF4">
    <property type="entry name" value="DUF4216 DOMAIN-CONTAINING PROTEIN"/>
    <property type="match status" value="1"/>
</dbReference>
<dbReference type="AlphaFoldDB" id="A0AAW2XPH0"/>
<name>A0AAW2XPH0_9LAMI</name>
<evidence type="ECO:0000256" key="1">
    <source>
        <dbReference type="SAM" id="MobiDB-lite"/>
    </source>
</evidence>
<organism evidence="2">
    <name type="scientific">Sesamum latifolium</name>
    <dbReference type="NCBI Taxonomy" id="2727402"/>
    <lineage>
        <taxon>Eukaryota</taxon>
        <taxon>Viridiplantae</taxon>
        <taxon>Streptophyta</taxon>
        <taxon>Embryophyta</taxon>
        <taxon>Tracheophyta</taxon>
        <taxon>Spermatophyta</taxon>
        <taxon>Magnoliopsida</taxon>
        <taxon>eudicotyledons</taxon>
        <taxon>Gunneridae</taxon>
        <taxon>Pentapetalae</taxon>
        <taxon>asterids</taxon>
        <taxon>lamiids</taxon>
        <taxon>Lamiales</taxon>
        <taxon>Pedaliaceae</taxon>
        <taxon>Sesamum</taxon>
    </lineage>
</organism>